<dbReference type="PIRSF" id="PIRSF006135">
    <property type="entry name" value="CobU"/>
    <property type="match status" value="1"/>
</dbReference>
<evidence type="ECO:0000313" key="17">
    <source>
        <dbReference type="EMBL" id="ABA79776.1"/>
    </source>
</evidence>
<evidence type="ECO:0000256" key="16">
    <source>
        <dbReference type="PIRSR" id="PIRSR006135-2"/>
    </source>
</evidence>
<accession>Q3J0A8</accession>
<dbReference type="KEGG" id="rsp:RSP_0602"/>
<reference evidence="18" key="1">
    <citation type="submission" date="2005-09" db="EMBL/GenBank/DDBJ databases">
        <title>Complete sequence of chromosome 1 of Rhodobacter sphaeroides 2.4.1.</title>
        <authorList>
            <person name="Copeland A."/>
            <person name="Lucas S."/>
            <person name="Lapidus A."/>
            <person name="Barry K."/>
            <person name="Detter J.C."/>
            <person name="Glavina T."/>
            <person name="Hammon N."/>
            <person name="Israni S."/>
            <person name="Pitluck S."/>
            <person name="Richardson P."/>
            <person name="Mackenzie C."/>
            <person name="Choudhary M."/>
            <person name="Larimer F."/>
            <person name="Hauser L.J."/>
            <person name="Land M."/>
            <person name="Donohue T.J."/>
            <person name="Kaplan S."/>
        </authorList>
    </citation>
    <scope>NUCLEOTIDE SEQUENCE [LARGE SCALE GENOMIC DNA]</scope>
    <source>
        <strain evidence="18">ATCC 17023 / DSM 158 / JCM 6121 / CCUG 31486 / LMG 2827 / NBRC 12203 / NCIMB 8253 / ATH 2.4.1.</strain>
    </source>
</reference>
<evidence type="ECO:0000256" key="3">
    <source>
        <dbReference type="ARBA" id="ARBA00001522"/>
    </source>
</evidence>
<feature type="binding site" evidence="16">
    <location>
        <position position="91"/>
    </location>
    <ligand>
        <name>GTP</name>
        <dbReference type="ChEBI" id="CHEBI:37565"/>
    </ligand>
</feature>
<keyword evidence="8 14" id="KW-0169">Cobalamin biosynthesis</keyword>
<evidence type="ECO:0000256" key="7">
    <source>
        <dbReference type="ARBA" id="ARBA00007490"/>
    </source>
</evidence>
<evidence type="ECO:0000256" key="15">
    <source>
        <dbReference type="PIRSR" id="PIRSR006135-1"/>
    </source>
</evidence>
<evidence type="ECO:0000313" key="18">
    <source>
        <dbReference type="Proteomes" id="UP000002703"/>
    </source>
</evidence>
<keyword evidence="18" id="KW-1185">Reference proteome</keyword>
<feature type="binding site" evidence="16">
    <location>
        <position position="70"/>
    </location>
    <ligand>
        <name>GTP</name>
        <dbReference type="ChEBI" id="CHEBI:37565"/>
    </ligand>
</feature>
<dbReference type="PANTHER" id="PTHR34848">
    <property type="match status" value="1"/>
</dbReference>
<dbReference type="PhylomeDB" id="Q3J0A8"/>
<dbReference type="UniPathway" id="UPA00148">
    <property type="reaction ID" value="UER00236"/>
</dbReference>
<dbReference type="Proteomes" id="UP000002703">
    <property type="component" value="Chromosome 1"/>
</dbReference>
<dbReference type="EMBL" id="CP000143">
    <property type="protein sequence ID" value="ABA79776.1"/>
    <property type="molecule type" value="Genomic_DNA"/>
</dbReference>
<dbReference type="CDD" id="cd00544">
    <property type="entry name" value="CobU"/>
    <property type="match status" value="1"/>
</dbReference>
<evidence type="ECO:0000256" key="4">
    <source>
        <dbReference type="ARBA" id="ARBA00003889"/>
    </source>
</evidence>
<dbReference type="EnsemblBacteria" id="ABA79776">
    <property type="protein sequence ID" value="ABA79776"/>
    <property type="gene ID" value="RSP_0602"/>
</dbReference>
<dbReference type="Pfam" id="PF02283">
    <property type="entry name" value="CobU"/>
    <property type="match status" value="1"/>
</dbReference>
<dbReference type="GO" id="GO:0009236">
    <property type="term" value="P:cobalamin biosynthetic process"/>
    <property type="evidence" value="ECO:0007669"/>
    <property type="project" value="UniProtKB-UniRule"/>
</dbReference>
<evidence type="ECO:0000256" key="11">
    <source>
        <dbReference type="ARBA" id="ARBA00022777"/>
    </source>
</evidence>
<evidence type="ECO:0000256" key="14">
    <source>
        <dbReference type="PIRNR" id="PIRNR006135"/>
    </source>
</evidence>
<keyword evidence="12 14" id="KW-0067">ATP-binding</keyword>
<sequence length="184" mass="19971">MSGSHIFALPPLTLVLGGARSGKSRLAERLVIGSGRPMFYLATAEPWDDEMRERIAAHRHDRGSGWQTVEEPRHLCPVLSRMPPEACVLLDCATLWLTNHLLAESDLDAEIASLLHALGACAAPVVVVSNEVGWSIVPENSLARRFRDEQGRLNQRLAAQAELVVAAMAGLPLPLKGRLPEGFA</sequence>
<proteinExistence type="inferred from homology"/>
<dbReference type="RefSeq" id="WP_011338347.1">
    <property type="nucleotide sequence ID" value="NC_007493.2"/>
</dbReference>
<evidence type="ECO:0000256" key="2">
    <source>
        <dbReference type="ARBA" id="ARBA00000711"/>
    </source>
</evidence>
<comment type="pathway">
    <text evidence="6 14">Cofactor biosynthesis; adenosylcobalamin biosynthesis; adenosylcobalamin from cob(II)yrinate a,c-diamide: step 5/7.</text>
</comment>
<feature type="binding site" evidence="16">
    <location>
        <begin position="42"/>
        <end position="44"/>
    </location>
    <ligand>
        <name>GTP</name>
        <dbReference type="ChEBI" id="CHEBI:37565"/>
    </ligand>
</feature>
<comment type="similarity">
    <text evidence="7 14">Belongs to the CobU/CobP family.</text>
</comment>
<feature type="active site" description="GMP-histidine intermediate" evidence="15">
    <location>
        <position position="58"/>
    </location>
</feature>
<dbReference type="AlphaFoldDB" id="Q3J0A8"/>
<evidence type="ECO:0000256" key="1">
    <source>
        <dbReference type="ARBA" id="ARBA00000312"/>
    </source>
</evidence>
<evidence type="ECO:0000256" key="10">
    <source>
        <dbReference type="ARBA" id="ARBA00022741"/>
    </source>
</evidence>
<organism evidence="17 18">
    <name type="scientific">Cereibacter sphaeroides (strain ATCC 17023 / DSM 158 / JCM 6121 / CCUG 31486 / LMG 2827 / NBRC 12203 / NCIMB 8253 / ATH 2.4.1.)</name>
    <name type="common">Rhodobacter sphaeroides</name>
    <dbReference type="NCBI Taxonomy" id="272943"/>
    <lineage>
        <taxon>Bacteria</taxon>
        <taxon>Pseudomonadati</taxon>
        <taxon>Pseudomonadota</taxon>
        <taxon>Alphaproteobacteria</taxon>
        <taxon>Rhodobacterales</taxon>
        <taxon>Paracoccaceae</taxon>
        <taxon>Cereibacter</taxon>
    </lineage>
</organism>
<dbReference type="GO" id="GO:0005525">
    <property type="term" value="F:GTP binding"/>
    <property type="evidence" value="ECO:0007669"/>
    <property type="project" value="UniProtKB-UniRule"/>
</dbReference>
<comment type="catalytic activity">
    <reaction evidence="3">
        <text>adenosylcob(III)inamide + GTP = adenosylcob(III)inamide phosphate + GDP + H(+)</text>
        <dbReference type="Rhea" id="RHEA:15765"/>
        <dbReference type="ChEBI" id="CHEBI:2480"/>
        <dbReference type="ChEBI" id="CHEBI:15378"/>
        <dbReference type="ChEBI" id="CHEBI:37565"/>
        <dbReference type="ChEBI" id="CHEBI:58189"/>
        <dbReference type="ChEBI" id="CHEBI:58502"/>
        <dbReference type="EC" id="2.7.1.156"/>
    </reaction>
</comment>
<dbReference type="EC" id="2.7.1.156" evidence="14"/>
<name>Q3J0A8_CERS4</name>
<dbReference type="GO" id="GO:0043752">
    <property type="term" value="F:adenosylcobinamide kinase activity"/>
    <property type="evidence" value="ECO:0007669"/>
    <property type="project" value="UniProtKB-EC"/>
</dbReference>
<keyword evidence="9 14" id="KW-0808">Transferase</keyword>
<protein>
    <recommendedName>
        <fullName evidence="14">Bifunctional adenosylcobalamin biosynthesis protein</fullName>
        <ecNumber evidence="14">2.7.1.156</ecNumber>
        <ecNumber evidence="14">2.7.7.62</ecNumber>
    </recommendedName>
</protein>
<dbReference type="PANTHER" id="PTHR34848:SF1">
    <property type="entry name" value="BIFUNCTIONAL ADENOSYLCOBALAMIN BIOSYNTHESIS PROTEIN COBU"/>
    <property type="match status" value="1"/>
</dbReference>
<evidence type="ECO:0000256" key="13">
    <source>
        <dbReference type="ARBA" id="ARBA00023134"/>
    </source>
</evidence>
<dbReference type="PATRIC" id="fig|272943.9.peg.2554"/>
<feature type="binding site" evidence="16">
    <location>
        <begin position="59"/>
        <end position="62"/>
    </location>
    <ligand>
        <name>GTP</name>
        <dbReference type="ChEBI" id="CHEBI:37565"/>
    </ligand>
</feature>
<evidence type="ECO:0000256" key="8">
    <source>
        <dbReference type="ARBA" id="ARBA00022573"/>
    </source>
</evidence>
<dbReference type="Gene3D" id="3.40.50.300">
    <property type="entry name" value="P-loop containing nucleotide triphosphate hydrolases"/>
    <property type="match status" value="1"/>
</dbReference>
<dbReference type="EC" id="2.7.7.62" evidence="14"/>
<keyword evidence="17" id="KW-0548">Nucleotidyltransferase</keyword>
<dbReference type="SUPFAM" id="SSF52540">
    <property type="entry name" value="P-loop containing nucleoside triphosphate hydrolases"/>
    <property type="match status" value="1"/>
</dbReference>
<evidence type="ECO:0000256" key="12">
    <source>
        <dbReference type="ARBA" id="ARBA00022840"/>
    </source>
</evidence>
<dbReference type="InterPro" id="IPR003203">
    <property type="entry name" value="CobU/CobP"/>
</dbReference>
<dbReference type="OrthoDB" id="9788370at2"/>
<dbReference type="eggNOG" id="COG2087">
    <property type="taxonomic scope" value="Bacteria"/>
</dbReference>
<feature type="binding site" evidence="16">
    <location>
        <begin position="17"/>
        <end position="24"/>
    </location>
    <ligand>
        <name>GTP</name>
        <dbReference type="ChEBI" id="CHEBI:37565"/>
    </ligand>
</feature>
<dbReference type="GO" id="GO:0005524">
    <property type="term" value="F:ATP binding"/>
    <property type="evidence" value="ECO:0007669"/>
    <property type="project" value="UniProtKB-UniRule"/>
</dbReference>
<dbReference type="GO" id="GO:0008820">
    <property type="term" value="F:cobinamide phosphate guanylyltransferase activity"/>
    <property type="evidence" value="ECO:0007669"/>
    <property type="project" value="UniProtKB-UniRule"/>
</dbReference>
<evidence type="ECO:0000256" key="6">
    <source>
        <dbReference type="ARBA" id="ARBA00005159"/>
    </source>
</evidence>
<gene>
    <name evidence="17" type="ORF">RSP_0602</name>
</gene>
<dbReference type="GeneID" id="3718016"/>
<keyword evidence="11 14" id="KW-0418">Kinase</keyword>
<dbReference type="NCBIfam" id="NF004469">
    <property type="entry name" value="PRK05800.1"/>
    <property type="match status" value="1"/>
</dbReference>
<comment type="function">
    <text evidence="4 14">Catalyzes ATP-dependent phosphorylation of adenosylcobinamide and addition of GMP to adenosylcobinamide phosphate.</text>
</comment>
<dbReference type="STRING" id="272943.RSP_0602"/>
<comment type="catalytic activity">
    <reaction evidence="1 14">
        <text>adenosylcob(III)inamide + ATP = adenosylcob(III)inamide phosphate + ADP + H(+)</text>
        <dbReference type="Rhea" id="RHEA:15769"/>
        <dbReference type="ChEBI" id="CHEBI:2480"/>
        <dbReference type="ChEBI" id="CHEBI:15378"/>
        <dbReference type="ChEBI" id="CHEBI:30616"/>
        <dbReference type="ChEBI" id="CHEBI:58502"/>
        <dbReference type="ChEBI" id="CHEBI:456216"/>
        <dbReference type="EC" id="2.7.1.156"/>
    </reaction>
</comment>
<keyword evidence="13 14" id="KW-0342">GTP-binding</keyword>
<comment type="pathway">
    <text evidence="5 14">Cofactor biosynthesis; adenosylcobalamin biosynthesis; adenosylcobalamin from cob(II)yrinate a,c-diamide: step 6/7.</text>
</comment>
<evidence type="ECO:0000256" key="9">
    <source>
        <dbReference type="ARBA" id="ARBA00022679"/>
    </source>
</evidence>
<dbReference type="InterPro" id="IPR027417">
    <property type="entry name" value="P-loop_NTPase"/>
</dbReference>
<comment type="catalytic activity">
    <reaction evidence="2 14">
        <text>adenosylcob(III)inamide phosphate + GTP + H(+) = adenosylcob(III)inamide-GDP + diphosphate</text>
        <dbReference type="Rhea" id="RHEA:22712"/>
        <dbReference type="ChEBI" id="CHEBI:15378"/>
        <dbReference type="ChEBI" id="CHEBI:33019"/>
        <dbReference type="ChEBI" id="CHEBI:37565"/>
        <dbReference type="ChEBI" id="CHEBI:58502"/>
        <dbReference type="ChEBI" id="CHEBI:60487"/>
        <dbReference type="EC" id="2.7.7.62"/>
    </reaction>
</comment>
<evidence type="ECO:0000256" key="5">
    <source>
        <dbReference type="ARBA" id="ARBA00004692"/>
    </source>
</evidence>
<keyword evidence="10 14" id="KW-0547">Nucleotide-binding</keyword>